<reference evidence="1 2" key="1">
    <citation type="journal article" date="2019" name="Nat. Ecol. Evol.">
        <title>Megaphylogeny resolves global patterns of mushroom evolution.</title>
        <authorList>
            <person name="Varga T."/>
            <person name="Krizsan K."/>
            <person name="Foldi C."/>
            <person name="Dima B."/>
            <person name="Sanchez-Garcia M."/>
            <person name="Sanchez-Ramirez S."/>
            <person name="Szollosi G.J."/>
            <person name="Szarkandi J.G."/>
            <person name="Papp V."/>
            <person name="Albert L."/>
            <person name="Andreopoulos W."/>
            <person name="Angelini C."/>
            <person name="Antonin V."/>
            <person name="Barry K.W."/>
            <person name="Bougher N.L."/>
            <person name="Buchanan P."/>
            <person name="Buyck B."/>
            <person name="Bense V."/>
            <person name="Catcheside P."/>
            <person name="Chovatia M."/>
            <person name="Cooper J."/>
            <person name="Damon W."/>
            <person name="Desjardin D."/>
            <person name="Finy P."/>
            <person name="Geml J."/>
            <person name="Haridas S."/>
            <person name="Hughes K."/>
            <person name="Justo A."/>
            <person name="Karasinski D."/>
            <person name="Kautmanova I."/>
            <person name="Kiss B."/>
            <person name="Kocsube S."/>
            <person name="Kotiranta H."/>
            <person name="LaButti K.M."/>
            <person name="Lechner B.E."/>
            <person name="Liimatainen K."/>
            <person name="Lipzen A."/>
            <person name="Lukacs Z."/>
            <person name="Mihaltcheva S."/>
            <person name="Morgado L.N."/>
            <person name="Niskanen T."/>
            <person name="Noordeloos M.E."/>
            <person name="Ohm R.A."/>
            <person name="Ortiz-Santana B."/>
            <person name="Ovrebo C."/>
            <person name="Racz N."/>
            <person name="Riley R."/>
            <person name="Savchenko A."/>
            <person name="Shiryaev A."/>
            <person name="Soop K."/>
            <person name="Spirin V."/>
            <person name="Szebenyi C."/>
            <person name="Tomsovsky M."/>
            <person name="Tulloss R.E."/>
            <person name="Uehling J."/>
            <person name="Grigoriev I.V."/>
            <person name="Vagvolgyi C."/>
            <person name="Papp T."/>
            <person name="Martin F.M."/>
            <person name="Miettinen O."/>
            <person name="Hibbett D.S."/>
            <person name="Nagy L.G."/>
        </authorList>
    </citation>
    <scope>NUCLEOTIDE SEQUENCE [LARGE SCALE GENOMIC DNA]</scope>
    <source>
        <strain evidence="1 2">FP101781</strain>
    </source>
</reference>
<proteinExistence type="predicted"/>
<evidence type="ECO:0000313" key="2">
    <source>
        <dbReference type="Proteomes" id="UP000298030"/>
    </source>
</evidence>
<name>A0A4Y7TL14_COPMI</name>
<evidence type="ECO:0000313" key="1">
    <source>
        <dbReference type="EMBL" id="TEB34674.1"/>
    </source>
</evidence>
<dbReference type="Proteomes" id="UP000298030">
    <property type="component" value="Unassembled WGS sequence"/>
</dbReference>
<protein>
    <submittedName>
        <fullName evidence="1">Uncharacterized protein</fullName>
    </submittedName>
</protein>
<organism evidence="1 2">
    <name type="scientific">Coprinellus micaceus</name>
    <name type="common">Glistening ink-cap mushroom</name>
    <name type="synonym">Coprinus micaceus</name>
    <dbReference type="NCBI Taxonomy" id="71717"/>
    <lineage>
        <taxon>Eukaryota</taxon>
        <taxon>Fungi</taxon>
        <taxon>Dikarya</taxon>
        <taxon>Basidiomycota</taxon>
        <taxon>Agaricomycotina</taxon>
        <taxon>Agaricomycetes</taxon>
        <taxon>Agaricomycetidae</taxon>
        <taxon>Agaricales</taxon>
        <taxon>Agaricineae</taxon>
        <taxon>Psathyrellaceae</taxon>
        <taxon>Coprinellus</taxon>
    </lineage>
</organism>
<gene>
    <name evidence="1" type="ORF">FA13DRAFT_1789076</name>
</gene>
<dbReference type="EMBL" id="QPFP01000009">
    <property type="protein sequence ID" value="TEB34674.1"/>
    <property type="molecule type" value="Genomic_DNA"/>
</dbReference>
<dbReference type="AlphaFoldDB" id="A0A4Y7TL14"/>
<sequence>MYAKFSEAVLKEVAWASTVGTIARGHGAVLEHGRHQGRLVAEVTNIMLHKERAANPTDLRNFLARWESGAGEWRTTLLPWWDSLPSVDPDETFTSLANLIDIFNREIAVGGLPVPDADWVIQSHLPEEQQRLEQLQLAPVPPLDVRSPRQHGVGGIARVGTSWNGESPFDCRSHTVGPTDAPAAETVSLLAETRTAVHRTEIVSSAARILTDKDILTPQALFNFYAHRRNVIVVFPSTAAPWWAQPDGPWPCPTLQTWIDAFLTSAPSFTEASERYMAQAMDPSAPTTNLLGEGIVDVQMGMHVVAKRRQEVEWRLDELEQVILDVEPNALITGREGMRKMAEIIRDWRLGIH</sequence>
<keyword evidence="2" id="KW-1185">Reference proteome</keyword>
<comment type="caution">
    <text evidence="1">The sequence shown here is derived from an EMBL/GenBank/DDBJ whole genome shotgun (WGS) entry which is preliminary data.</text>
</comment>
<accession>A0A4Y7TL14</accession>